<organism evidence="4 5">
    <name type="scientific">Neisseria oralis</name>
    <dbReference type="NCBI Taxonomy" id="1107316"/>
    <lineage>
        <taxon>Bacteria</taxon>
        <taxon>Pseudomonadati</taxon>
        <taxon>Pseudomonadota</taxon>
        <taxon>Betaproteobacteria</taxon>
        <taxon>Neisseriales</taxon>
        <taxon>Neisseriaceae</taxon>
        <taxon>Neisseria</taxon>
    </lineage>
</organism>
<proteinExistence type="inferred from homology"/>
<comment type="similarity">
    <text evidence="1">Belongs to the TrbG/VirB9 family.</text>
</comment>
<keyword evidence="2 3" id="KW-0732">Signal</keyword>
<dbReference type="InterPro" id="IPR038161">
    <property type="entry name" value="VirB9/CagX/TrbG_C_sf"/>
</dbReference>
<keyword evidence="5" id="KW-1185">Reference proteome</keyword>
<evidence type="ECO:0000256" key="2">
    <source>
        <dbReference type="ARBA" id="ARBA00022729"/>
    </source>
</evidence>
<protein>
    <submittedName>
        <fullName evidence="4">TrbG/VirB9 family P-type conjugative transfer protein</fullName>
    </submittedName>
</protein>
<evidence type="ECO:0000256" key="3">
    <source>
        <dbReference type="SAM" id="SignalP"/>
    </source>
</evidence>
<name>A0ABW8Q4V6_9NEIS</name>
<dbReference type="Proteomes" id="UP001621964">
    <property type="component" value="Unassembled WGS sequence"/>
</dbReference>
<dbReference type="RefSeq" id="WP_293279609.1">
    <property type="nucleotide sequence ID" value="NZ_JBJGEB010000008.1"/>
</dbReference>
<sequence length="250" mass="28459">MNIFLRKICLPVFIFSICINIAAASSTVTEYTYTPDKIYTVRSSLGIVTQIEISPQEDIKDFGTGYSDGWDLARRENTFYIRPKVANADTNLTIRTAAHNYLFDLKVVSKEWRGLESAKNKGVQYKIKFNYPDGTEFKKEKSLDLNSGLSTKISGHVGYFTNYDYAAKSKSAWLVPTKVYDDGKFTYIYLNINKFMPTGNFPAIFARKDRNGEEMVVNTTIQNNVIIVNGTYPFLVLRHGNDVVGIRRNF</sequence>
<dbReference type="EMBL" id="JBJGEB010000008">
    <property type="protein sequence ID" value="MFK7642613.1"/>
    <property type="molecule type" value="Genomic_DNA"/>
</dbReference>
<evidence type="ECO:0000256" key="1">
    <source>
        <dbReference type="ARBA" id="ARBA00006135"/>
    </source>
</evidence>
<feature type="signal peptide" evidence="3">
    <location>
        <begin position="1"/>
        <end position="24"/>
    </location>
</feature>
<feature type="chain" id="PRO_5045617070" evidence="3">
    <location>
        <begin position="25"/>
        <end position="250"/>
    </location>
</feature>
<dbReference type="InterPro" id="IPR010258">
    <property type="entry name" value="Conjugal_tfr_TrbG/VirB9/CagX"/>
</dbReference>
<gene>
    <name evidence="4" type="ORF">ACI43T_08935</name>
</gene>
<evidence type="ECO:0000313" key="5">
    <source>
        <dbReference type="Proteomes" id="UP001621964"/>
    </source>
</evidence>
<accession>A0ABW8Q4V6</accession>
<dbReference type="CDD" id="cd06911">
    <property type="entry name" value="VirB9_CagX_TrbG"/>
    <property type="match status" value="1"/>
</dbReference>
<dbReference type="Pfam" id="PF03524">
    <property type="entry name" value="CagX"/>
    <property type="match status" value="1"/>
</dbReference>
<comment type="caution">
    <text evidence="4">The sequence shown here is derived from an EMBL/GenBank/DDBJ whole genome shotgun (WGS) entry which is preliminary data.</text>
</comment>
<reference evidence="4 5" key="1">
    <citation type="submission" date="2024-11" db="EMBL/GenBank/DDBJ databases">
        <authorList>
            <person name="Mikucki A.G."/>
            <person name="Kahler C.M."/>
        </authorList>
    </citation>
    <scope>NUCLEOTIDE SEQUENCE [LARGE SCALE GENOMIC DNA]</scope>
    <source>
        <strain evidence="4 5">EXNM717</strain>
    </source>
</reference>
<dbReference type="Gene3D" id="2.60.40.2500">
    <property type="match status" value="1"/>
</dbReference>
<dbReference type="InterPro" id="IPR033645">
    <property type="entry name" value="VirB9/CagX/TrbG_C"/>
</dbReference>
<evidence type="ECO:0000313" key="4">
    <source>
        <dbReference type="EMBL" id="MFK7642613.1"/>
    </source>
</evidence>